<keyword evidence="3" id="KW-1185">Reference proteome</keyword>
<dbReference type="EnsemblFungi" id="CEF76184">
    <property type="protein sequence ID" value="CEF76184"/>
    <property type="gene ID" value="FGRRES_13817"/>
</dbReference>
<proteinExistence type="predicted"/>
<name>I1SAD6_GIBZE</name>
<reference evidence="2 3" key="2">
    <citation type="journal article" date="2010" name="Nature">
        <title>Comparative genomics reveals mobile pathogenicity chromosomes in Fusarium.</title>
        <authorList>
            <person name="Ma L.J."/>
            <person name="van der Does H.C."/>
            <person name="Borkovich K.A."/>
            <person name="Coleman J.J."/>
            <person name="Daboussi M.J."/>
            <person name="Di Pietro A."/>
            <person name="Dufresne M."/>
            <person name="Freitag M."/>
            <person name="Grabherr M."/>
            <person name="Henrissat B."/>
            <person name="Houterman P.M."/>
            <person name="Kang S."/>
            <person name="Shim W.B."/>
            <person name="Woloshuk C."/>
            <person name="Xie X."/>
            <person name="Xu J.R."/>
            <person name="Antoniw J."/>
            <person name="Baker S.E."/>
            <person name="Bluhm B.H."/>
            <person name="Breakspear A."/>
            <person name="Brown D.W."/>
            <person name="Butchko R.A."/>
            <person name="Chapman S."/>
            <person name="Coulson R."/>
            <person name="Coutinho P.M."/>
            <person name="Danchin E.G."/>
            <person name="Diener A."/>
            <person name="Gale L.R."/>
            <person name="Gardiner D.M."/>
            <person name="Goff S."/>
            <person name="Hammond-Kosack K.E."/>
            <person name="Hilburn K."/>
            <person name="Hua-Van A."/>
            <person name="Jonkers W."/>
            <person name="Kazan K."/>
            <person name="Kodira C.D."/>
            <person name="Koehrsen M."/>
            <person name="Kumar L."/>
            <person name="Lee Y.H."/>
            <person name="Li L."/>
            <person name="Manners J.M."/>
            <person name="Miranda-Saavedra D."/>
            <person name="Mukherjee M."/>
            <person name="Park G."/>
            <person name="Park J."/>
            <person name="Park S.Y."/>
            <person name="Proctor R.H."/>
            <person name="Regev A."/>
            <person name="Ruiz-Roldan M.C."/>
            <person name="Sain D."/>
            <person name="Sakthikumar S."/>
            <person name="Sykes S."/>
            <person name="Schwartz D.C."/>
            <person name="Turgeon B.G."/>
            <person name="Wapinski I."/>
            <person name="Yoder O."/>
            <person name="Young S."/>
            <person name="Zeng Q."/>
            <person name="Zhou S."/>
            <person name="Galagan J."/>
            <person name="Cuomo C.A."/>
            <person name="Kistler H.C."/>
            <person name="Rep M."/>
        </authorList>
    </citation>
    <scope>GENOME REANNOTATION</scope>
    <source>
        <strain evidence="3">ATCC MYA-4620 / CBS 123657 / FGSC 9075 / NRRL 31084 / PH-1</strain>
        <strain evidence="2">PH-1 / ATCC MYA-4620 / FGSC 9075 / NRRL 31084</strain>
    </source>
</reference>
<dbReference type="VEuPathDB" id="FungiDB:FGRAMPH1_01G08763"/>
<organism evidence="1 3">
    <name type="scientific">Gibberella zeae (strain ATCC MYA-4620 / CBS 123657 / FGSC 9075 / NRRL 31084 / PH-1)</name>
    <name type="common">Wheat head blight fungus</name>
    <name type="synonym">Fusarium graminearum</name>
    <dbReference type="NCBI Taxonomy" id="229533"/>
    <lineage>
        <taxon>Eukaryota</taxon>
        <taxon>Fungi</taxon>
        <taxon>Dikarya</taxon>
        <taxon>Ascomycota</taxon>
        <taxon>Pezizomycotina</taxon>
        <taxon>Sordariomycetes</taxon>
        <taxon>Hypocreomycetidae</taxon>
        <taxon>Hypocreales</taxon>
        <taxon>Nectriaceae</taxon>
        <taxon>Fusarium</taxon>
    </lineage>
</organism>
<dbReference type="Proteomes" id="UP000070720">
    <property type="component" value="Chromosome 1"/>
</dbReference>
<dbReference type="InParanoid" id="I1SAD6"/>
<protein>
    <submittedName>
        <fullName evidence="1">Chromosome 1, complete genome</fullName>
    </submittedName>
</protein>
<dbReference type="KEGG" id="fgr:FGSG_13817"/>
<reference evidence="2 3" key="1">
    <citation type="journal article" date="2007" name="Science">
        <title>The Fusarium graminearum genome reveals a link between localized polymorphism and pathogen specialization.</title>
        <authorList>
            <person name="Cuomo C.A."/>
            <person name="Gueldener U."/>
            <person name="Xu J.-R."/>
            <person name="Trail F."/>
            <person name="Turgeon B.G."/>
            <person name="Di Pietro A."/>
            <person name="Walton J.D."/>
            <person name="Ma L.-J."/>
            <person name="Baker S.E."/>
            <person name="Rep M."/>
            <person name="Adam G."/>
            <person name="Antoniw J."/>
            <person name="Baldwin T."/>
            <person name="Calvo S.E."/>
            <person name="Chang Y.-L."/>
            <person name="DeCaprio D."/>
            <person name="Gale L.R."/>
            <person name="Gnerre S."/>
            <person name="Goswami R.S."/>
            <person name="Hammond-Kosack K."/>
            <person name="Harris L.J."/>
            <person name="Hilburn K."/>
            <person name="Kennell J.C."/>
            <person name="Kroken S."/>
            <person name="Magnuson J.K."/>
            <person name="Mannhaupt G."/>
            <person name="Mauceli E.W."/>
            <person name="Mewes H.-W."/>
            <person name="Mitterbauer R."/>
            <person name="Muehlbauer G."/>
            <person name="Muensterkoetter M."/>
            <person name="Nelson D."/>
            <person name="O'Donnell K."/>
            <person name="Ouellet T."/>
            <person name="Qi W."/>
            <person name="Quesneville H."/>
            <person name="Roncero M.I.G."/>
            <person name="Seong K.-Y."/>
            <person name="Tetko I.V."/>
            <person name="Urban M."/>
            <person name="Waalwijk C."/>
            <person name="Ward T.J."/>
            <person name="Yao J."/>
            <person name="Birren B.W."/>
            <person name="Kistler H.C."/>
        </authorList>
    </citation>
    <scope>NUCLEOTIDE SEQUENCE [LARGE SCALE GENOMIC DNA]</scope>
    <source>
        <strain evidence="3">ATCC MYA-4620 / CBS 123657 / FGSC 9075 / NRRL 31084 / PH-1</strain>
        <strain evidence="2">PH-1 / ATCC MYA-4620 / FGSC 9075 / NRRL 31084</strain>
    </source>
</reference>
<dbReference type="RefSeq" id="XP_011319727.1">
    <property type="nucleotide sequence ID" value="XM_011321425.1"/>
</dbReference>
<dbReference type="EMBL" id="HG970332">
    <property type="protein sequence ID" value="CEF76184.1"/>
    <property type="molecule type" value="Genomic_DNA"/>
</dbReference>
<reference evidence="2" key="4">
    <citation type="submission" date="2017-01" db="UniProtKB">
        <authorList>
            <consortium name="EnsemblFungi"/>
        </authorList>
    </citation>
    <scope>IDENTIFICATION</scope>
    <source>
        <strain evidence="2">PH-1 / ATCC MYA-4620 / FGSC 9075 / NRRL 31084</strain>
    </source>
</reference>
<accession>A0A098DB57</accession>
<dbReference type="HOGENOM" id="CLU_1865293_0_0_1"/>
<gene>
    <name evidence="1" type="ORF">FGRAMPH1_01T08763</name>
</gene>
<reference evidence="1 3" key="3">
    <citation type="journal article" date="2015" name="BMC Genomics">
        <title>The completed genome sequence of the pathogenic ascomycete fungus Fusarium graminearum.</title>
        <authorList>
            <person name="King R."/>
            <person name="Urban M."/>
            <person name="Hammond-Kosack M.C."/>
            <person name="Hassani-Pak K."/>
            <person name="Hammond-Kosack K.E."/>
        </authorList>
    </citation>
    <scope>NUCLEOTIDE SEQUENCE [LARGE SCALE GENOMIC DNA]</scope>
    <source>
        <strain evidence="3">ATCC MYA-4620 / CBS 123657 / FGSC 9075 / NRRL 31084 / PH-1</strain>
        <strain evidence="1">PH-1</strain>
    </source>
</reference>
<evidence type="ECO:0000313" key="2">
    <source>
        <dbReference type="EnsemblFungi" id="CEF76184"/>
    </source>
</evidence>
<accession>I1SAD6</accession>
<sequence length="137" mass="15067">MFTPGTTVAHLGLDVPKLYVLLLHPGHLRSSHATLRFWWLSVHSIGTCQSNELLEAARWTSKIGLFYCYRSSENGLGHHTSVGNFGYSNGTGCILDPADYDRLLPIGAVGKCVLYIPNTASSYLIFQKSPKRSLSTP</sequence>
<dbReference type="AlphaFoldDB" id="I1SAD6"/>
<evidence type="ECO:0000313" key="1">
    <source>
        <dbReference type="EMBL" id="CEF76184.1"/>
    </source>
</evidence>
<evidence type="ECO:0000313" key="3">
    <source>
        <dbReference type="Proteomes" id="UP000070720"/>
    </source>
</evidence>